<dbReference type="InterPro" id="IPR011011">
    <property type="entry name" value="Znf_FYVE_PHD"/>
</dbReference>
<accession>A0A6S7FW78</accession>
<proteinExistence type="predicted"/>
<dbReference type="AlphaFoldDB" id="A0A6S7FW78"/>
<dbReference type="Gene3D" id="3.30.160.60">
    <property type="entry name" value="Classic Zinc Finger"/>
    <property type="match status" value="1"/>
</dbReference>
<dbReference type="SUPFAM" id="SSF57903">
    <property type="entry name" value="FYVE/PHD zinc finger"/>
    <property type="match status" value="1"/>
</dbReference>
<protein>
    <submittedName>
        <fullName evidence="5">Histone demethylase JARID1A</fullName>
    </submittedName>
</protein>
<dbReference type="InterPro" id="IPR013083">
    <property type="entry name" value="Znf_RING/FYVE/PHD"/>
</dbReference>
<reference evidence="5" key="1">
    <citation type="submission" date="2020-04" db="EMBL/GenBank/DDBJ databases">
        <authorList>
            <person name="Alioto T."/>
            <person name="Alioto T."/>
            <person name="Gomez Garrido J."/>
        </authorList>
    </citation>
    <scope>NUCLEOTIDE SEQUENCE</scope>
    <source>
        <strain evidence="5">A484AB</strain>
    </source>
</reference>
<gene>
    <name evidence="5" type="ORF">PACLA_8A018680</name>
</gene>
<dbReference type="GO" id="GO:0008270">
    <property type="term" value="F:zinc ion binding"/>
    <property type="evidence" value="ECO:0007669"/>
    <property type="project" value="UniProtKB-KW"/>
</dbReference>
<evidence type="ECO:0000256" key="4">
    <source>
        <dbReference type="SAM" id="MobiDB-lite"/>
    </source>
</evidence>
<evidence type="ECO:0000313" key="6">
    <source>
        <dbReference type="Proteomes" id="UP001152795"/>
    </source>
</evidence>
<sequence>MADGGPDFTPVSVLNALYFYRLFKTLKLDILSVFTYAARYSAFNCIEHLWSPLSNKLAGVQFSPKLKEESKPPAHQGGLSKNELFQKEKVVFDEAILSIANDHWKGAKFDGSPVIAYPVLCGEDDLLYDDYEATKEFLSCPIRDMHKYDTIKKEYEAMHQQLDRHLNEIVFTKCEDRTCCGEWRSEEILQHFENSQLNVKFPAPTQSKECMGHYKTFLQECTNKTRRYGHEGQPTAVEDNLGSCQFGCKAYNFKLKTAKARHMSVFHRRQTKVAPGLTPYKCDVADCGRVFQSLSSLNRHKNREGHTARKNRKETAGKKRASKQPIESSKRQKTLQEMQEMLRGAEARNGTDEEKACAALECIISSDNNNKIDWIQCDSCDRWLHTMCVDVEDPSEIDHYVCYSCE</sequence>
<dbReference type="PROSITE" id="PS50157">
    <property type="entry name" value="ZINC_FINGER_C2H2_2"/>
    <property type="match status" value="1"/>
</dbReference>
<dbReference type="EMBL" id="CACRXK020000115">
    <property type="protein sequence ID" value="CAB3978471.1"/>
    <property type="molecule type" value="Genomic_DNA"/>
</dbReference>
<organism evidence="5 6">
    <name type="scientific">Paramuricea clavata</name>
    <name type="common">Red gorgonian</name>
    <name type="synonym">Violescent sea-whip</name>
    <dbReference type="NCBI Taxonomy" id="317549"/>
    <lineage>
        <taxon>Eukaryota</taxon>
        <taxon>Metazoa</taxon>
        <taxon>Cnidaria</taxon>
        <taxon>Anthozoa</taxon>
        <taxon>Octocorallia</taxon>
        <taxon>Malacalcyonacea</taxon>
        <taxon>Plexauridae</taxon>
        <taxon>Paramuricea</taxon>
    </lineage>
</organism>
<feature type="compositionally biased region" description="Basic residues" evidence="4">
    <location>
        <begin position="298"/>
        <end position="322"/>
    </location>
</feature>
<dbReference type="OrthoDB" id="2433005at2759"/>
<evidence type="ECO:0000313" key="5">
    <source>
        <dbReference type="EMBL" id="CAB3978471.1"/>
    </source>
</evidence>
<evidence type="ECO:0000256" key="2">
    <source>
        <dbReference type="ARBA" id="ARBA00022771"/>
    </source>
</evidence>
<dbReference type="Proteomes" id="UP001152795">
    <property type="component" value="Unassembled WGS sequence"/>
</dbReference>
<feature type="region of interest" description="Disordered" evidence="4">
    <location>
        <begin position="298"/>
        <end position="333"/>
    </location>
</feature>
<evidence type="ECO:0000256" key="1">
    <source>
        <dbReference type="ARBA" id="ARBA00022723"/>
    </source>
</evidence>
<keyword evidence="1" id="KW-0479">Metal-binding</keyword>
<keyword evidence="6" id="KW-1185">Reference proteome</keyword>
<dbReference type="SMART" id="SM00355">
    <property type="entry name" value="ZnF_C2H2"/>
    <property type="match status" value="2"/>
</dbReference>
<dbReference type="Gene3D" id="3.30.40.10">
    <property type="entry name" value="Zinc/RING finger domain, C3HC4 (zinc finger)"/>
    <property type="match status" value="1"/>
</dbReference>
<dbReference type="InterPro" id="IPR019787">
    <property type="entry name" value="Znf_PHD-finger"/>
</dbReference>
<comment type="caution">
    <text evidence="5">The sequence shown here is derived from an EMBL/GenBank/DDBJ whole genome shotgun (WGS) entry which is preliminary data.</text>
</comment>
<dbReference type="PROSITE" id="PS00028">
    <property type="entry name" value="ZINC_FINGER_C2H2_1"/>
    <property type="match status" value="1"/>
</dbReference>
<evidence type="ECO:0000256" key="3">
    <source>
        <dbReference type="ARBA" id="ARBA00022833"/>
    </source>
</evidence>
<name>A0A6S7FW78_PARCT</name>
<keyword evidence="2" id="KW-0863">Zinc-finger</keyword>
<dbReference type="Pfam" id="PF00628">
    <property type="entry name" value="PHD"/>
    <property type="match status" value="1"/>
</dbReference>
<dbReference type="InterPro" id="IPR013087">
    <property type="entry name" value="Znf_C2H2_type"/>
</dbReference>
<keyword evidence="3" id="KW-0862">Zinc</keyword>